<sequence length="225" mass="25938">MGKKSTNSTEVKAAKKKVVPSSSWLFDSKEITISISPIAGVTLLVLLISIFMVHDRYKEYAMCRVFNDFQDKASWITVADHANSESYLHLDNGAFVYRHIYMDEFKQEFDIIDPSISEYLLKYNLAFRLRNDTELDQYVVERVFLGTAYYAHFVEEQKYQVGNGTFVDDGRLYVRWVNDIVRYGMFAGQEIKGGDVLGIYSGEIMAQSNDLEYGESQTYHFTLIV</sequence>
<proteinExistence type="predicted"/>
<dbReference type="EMBL" id="CAJVPT010002278">
    <property type="protein sequence ID" value="CAG8478303.1"/>
    <property type="molecule type" value="Genomic_DNA"/>
</dbReference>
<dbReference type="Proteomes" id="UP000789525">
    <property type="component" value="Unassembled WGS sequence"/>
</dbReference>
<name>A0ACA9KK05_9GLOM</name>
<gene>
    <name evidence="1" type="ORF">ACOLOM_LOCUS1886</name>
</gene>
<organism evidence="1 2">
    <name type="scientific">Acaulospora colombiana</name>
    <dbReference type="NCBI Taxonomy" id="27376"/>
    <lineage>
        <taxon>Eukaryota</taxon>
        <taxon>Fungi</taxon>
        <taxon>Fungi incertae sedis</taxon>
        <taxon>Mucoromycota</taxon>
        <taxon>Glomeromycotina</taxon>
        <taxon>Glomeromycetes</taxon>
        <taxon>Diversisporales</taxon>
        <taxon>Acaulosporaceae</taxon>
        <taxon>Acaulospora</taxon>
    </lineage>
</organism>
<reference evidence="1" key="1">
    <citation type="submission" date="2021-06" db="EMBL/GenBank/DDBJ databases">
        <authorList>
            <person name="Kallberg Y."/>
            <person name="Tangrot J."/>
            <person name="Rosling A."/>
        </authorList>
    </citation>
    <scope>NUCLEOTIDE SEQUENCE</scope>
    <source>
        <strain evidence="1">CL356</strain>
    </source>
</reference>
<evidence type="ECO:0000313" key="2">
    <source>
        <dbReference type="Proteomes" id="UP000789525"/>
    </source>
</evidence>
<accession>A0ACA9KK05</accession>
<comment type="caution">
    <text evidence="1">The sequence shown here is derived from an EMBL/GenBank/DDBJ whole genome shotgun (WGS) entry which is preliminary data.</text>
</comment>
<evidence type="ECO:0000313" key="1">
    <source>
        <dbReference type="EMBL" id="CAG8478303.1"/>
    </source>
</evidence>
<protein>
    <submittedName>
        <fullName evidence="1">5429_t:CDS:1</fullName>
    </submittedName>
</protein>
<keyword evidence="2" id="KW-1185">Reference proteome</keyword>